<protein>
    <submittedName>
        <fullName evidence="1">Uncharacterized protein</fullName>
    </submittedName>
</protein>
<gene>
    <name evidence="1" type="ORF">GcC1_075034</name>
</gene>
<dbReference type="AlphaFoldDB" id="A0A420IMY8"/>
<comment type="caution">
    <text evidence="1">The sequence shown here is derived from an EMBL/GenBank/DDBJ whole genome shotgun (WGS) entry which is preliminary data.</text>
</comment>
<organism evidence="1 2">
    <name type="scientific">Golovinomyces cichoracearum</name>
    <dbReference type="NCBI Taxonomy" id="62708"/>
    <lineage>
        <taxon>Eukaryota</taxon>
        <taxon>Fungi</taxon>
        <taxon>Dikarya</taxon>
        <taxon>Ascomycota</taxon>
        <taxon>Pezizomycotina</taxon>
        <taxon>Leotiomycetes</taxon>
        <taxon>Erysiphales</taxon>
        <taxon>Erysiphaceae</taxon>
        <taxon>Golovinomyces</taxon>
    </lineage>
</organism>
<dbReference type="EMBL" id="MCBR01007577">
    <property type="protein sequence ID" value="RKF75893.1"/>
    <property type="molecule type" value="Genomic_DNA"/>
</dbReference>
<dbReference type="OrthoDB" id="3600205at2759"/>
<evidence type="ECO:0000313" key="1">
    <source>
        <dbReference type="EMBL" id="RKF75893.1"/>
    </source>
</evidence>
<proteinExistence type="predicted"/>
<dbReference type="Proteomes" id="UP000285405">
    <property type="component" value="Unassembled WGS sequence"/>
</dbReference>
<reference evidence="1 2" key="1">
    <citation type="journal article" date="2018" name="BMC Genomics">
        <title>Comparative genome analyses reveal sequence features reflecting distinct modes of host-adaptation between dicot and monocot powdery mildew.</title>
        <authorList>
            <person name="Wu Y."/>
            <person name="Ma X."/>
            <person name="Pan Z."/>
            <person name="Kale S.D."/>
            <person name="Song Y."/>
            <person name="King H."/>
            <person name="Zhang Q."/>
            <person name="Presley C."/>
            <person name="Deng X."/>
            <person name="Wei C.I."/>
            <person name="Xiao S."/>
        </authorList>
    </citation>
    <scope>NUCLEOTIDE SEQUENCE [LARGE SCALE GENOMIC DNA]</scope>
    <source>
        <strain evidence="1">UCSC1</strain>
    </source>
</reference>
<accession>A0A420IMY8</accession>
<name>A0A420IMY8_9PEZI</name>
<sequence length="129" mass="15083">MLKNLAAQFVPTDEIRNQEIELEWQALQTSWSKNIEVDKWLHDWEVTYNKMARIKSSDIAGLKPVYKFLNSVNTLDSQFAVNWTLKLSMGDKVTFPELLIIFRNYRRNAANLLRNQPQHGTFPVLQGMD</sequence>
<evidence type="ECO:0000313" key="2">
    <source>
        <dbReference type="Proteomes" id="UP000285405"/>
    </source>
</evidence>